<dbReference type="InterPro" id="IPR027268">
    <property type="entry name" value="Peptidase_M4/M1_CTD_sf"/>
</dbReference>
<dbReference type="InterPro" id="IPR050344">
    <property type="entry name" value="Peptidase_M1_aminopeptidases"/>
</dbReference>
<evidence type="ECO:0000256" key="1">
    <source>
        <dbReference type="SAM" id="SignalP"/>
    </source>
</evidence>
<dbReference type="SUPFAM" id="SSF55486">
    <property type="entry name" value="Metalloproteases ('zincins'), catalytic domain"/>
    <property type="match status" value="1"/>
</dbReference>
<evidence type="ECO:0000313" key="3">
    <source>
        <dbReference type="EMBL" id="TXE06247.1"/>
    </source>
</evidence>
<dbReference type="Proteomes" id="UP000321790">
    <property type="component" value="Unassembled WGS sequence"/>
</dbReference>
<keyword evidence="1" id="KW-0732">Signal</keyword>
<dbReference type="CDD" id="cd09604">
    <property type="entry name" value="M1_APN_like"/>
    <property type="match status" value="1"/>
</dbReference>
<dbReference type="GO" id="GO:0042277">
    <property type="term" value="F:peptide binding"/>
    <property type="evidence" value="ECO:0007669"/>
    <property type="project" value="TreeGrafter"/>
</dbReference>
<dbReference type="GO" id="GO:0016020">
    <property type="term" value="C:membrane"/>
    <property type="evidence" value="ECO:0007669"/>
    <property type="project" value="TreeGrafter"/>
</dbReference>
<evidence type="ECO:0000259" key="2">
    <source>
        <dbReference type="Pfam" id="PF01433"/>
    </source>
</evidence>
<feature type="domain" description="Peptidase M1 membrane alanine aminopeptidase" evidence="2">
    <location>
        <begin position="359"/>
        <end position="562"/>
    </location>
</feature>
<dbReference type="GO" id="GO:0005615">
    <property type="term" value="C:extracellular space"/>
    <property type="evidence" value="ECO:0007669"/>
    <property type="project" value="TreeGrafter"/>
</dbReference>
<dbReference type="InterPro" id="IPR014782">
    <property type="entry name" value="Peptidase_M1_dom"/>
</dbReference>
<accession>A0A5C7ADD3</accession>
<feature type="chain" id="PRO_5022825701" evidence="1">
    <location>
        <begin position="20"/>
        <end position="744"/>
    </location>
</feature>
<dbReference type="EMBL" id="VOSC01000033">
    <property type="protein sequence ID" value="TXE06247.1"/>
    <property type="molecule type" value="Genomic_DNA"/>
</dbReference>
<dbReference type="OrthoDB" id="9814383at2"/>
<keyword evidence="4" id="KW-1185">Reference proteome</keyword>
<dbReference type="PANTHER" id="PTHR11533:SF174">
    <property type="entry name" value="PUROMYCIN-SENSITIVE AMINOPEPTIDASE-RELATED"/>
    <property type="match status" value="1"/>
</dbReference>
<comment type="caution">
    <text evidence="3">The sequence shown here is derived from an EMBL/GenBank/DDBJ whole genome shotgun (WGS) entry which is preliminary data.</text>
</comment>
<dbReference type="Pfam" id="PF01433">
    <property type="entry name" value="Peptidase_M1"/>
    <property type="match status" value="1"/>
</dbReference>
<protein>
    <submittedName>
        <fullName evidence="3">M1 family metallopeptidase</fullName>
    </submittedName>
</protein>
<dbReference type="GO" id="GO:0043171">
    <property type="term" value="P:peptide catabolic process"/>
    <property type="evidence" value="ECO:0007669"/>
    <property type="project" value="TreeGrafter"/>
</dbReference>
<gene>
    <name evidence="3" type="ORF">FUA26_14840</name>
</gene>
<organism evidence="3 4">
    <name type="scientific">Seonamhaeicola algicola</name>
    <dbReference type="NCBI Taxonomy" id="1719036"/>
    <lineage>
        <taxon>Bacteria</taxon>
        <taxon>Pseudomonadati</taxon>
        <taxon>Bacteroidota</taxon>
        <taxon>Flavobacteriia</taxon>
        <taxon>Flavobacteriales</taxon>
        <taxon>Flavobacteriaceae</taxon>
    </lineage>
</organism>
<dbReference type="GO" id="GO:0008270">
    <property type="term" value="F:zinc ion binding"/>
    <property type="evidence" value="ECO:0007669"/>
    <property type="project" value="InterPro"/>
</dbReference>
<dbReference type="AlphaFoldDB" id="A0A5C7ADD3"/>
<proteinExistence type="predicted"/>
<dbReference type="PANTHER" id="PTHR11533">
    <property type="entry name" value="PROTEASE M1 ZINC METALLOPROTEASE"/>
    <property type="match status" value="1"/>
</dbReference>
<evidence type="ECO:0000313" key="4">
    <source>
        <dbReference type="Proteomes" id="UP000321790"/>
    </source>
</evidence>
<feature type="signal peptide" evidence="1">
    <location>
        <begin position="1"/>
        <end position="19"/>
    </location>
</feature>
<dbReference type="GO" id="GO:0070006">
    <property type="term" value="F:metalloaminopeptidase activity"/>
    <property type="evidence" value="ECO:0007669"/>
    <property type="project" value="TreeGrafter"/>
</dbReference>
<name>A0A5C7ADD3_9FLAO</name>
<dbReference type="Gene3D" id="1.10.390.10">
    <property type="entry name" value="Neutral Protease Domain 2"/>
    <property type="match status" value="1"/>
</dbReference>
<sequence length="744" mass="85478">MRLSLTLLSAFLFSLFLSAQNKPWQGKFETIDNLIAPPNSYRSASGAPGKDYWQQRANYNIKAQLNETNNTLSGEETITYFNNSPDNLTYVWIMLEQNVNKKGNEDFGGINNNLKDSITSRKMQFLTRAINFPAGYTIKYVKDGAGKDIKTLVNNTMMKVKLNTPLKSGESTVINIGWSYHITDRSMFLLSREGYEYFPEDDNTVYLLAHWFPRMAVYSDTEGWQNQQFQKLGEFALEFGDYNVEITVAADHIVAATGALQNSENVLTKKQRKRLKEASKSYNKPVMIITKEEAITNEKTKSKKQKTWKFKAENVRDFAFASSRKFLWDAQNVKLPSNNVMAMSFYPKEGLPVWKEESTKAIMHALEVYSEATFDYPYPVCISVNTSNIGMEFPMISFNGGRPKNGEMTKNAKSRMIGTIIHEVGHNWFPMIVSSDERKWMWMDEGLNTFLHQRTVAERYPDFNSVTPATIVPFMSGDKNILRPIMTNSDNELFSQFGMNFYVKPTVGLQMLRNSIMGKELFDEAFKEYANRWKYKHPNPADLFRTLEDASAVDLDWFYRGWFFTTDHVDMELSNVKWFKIFEENKNIEDQQKTSQTKIASNGNNANSAANDFSNGPEIINMIETPDKDYGGFLSRLNESSIREQLSGKNLYEVTIKNIGGLVMPVTIEWVFTDGTKEIDQLPAQVWRRNEYEIQHTFIKNKEVAKVNLDPNFEFADTNTANNSFPKVNTDSEFDSFKKAQSKN</sequence>
<reference evidence="4" key="1">
    <citation type="submission" date="2019-08" db="EMBL/GenBank/DDBJ databases">
        <title>Seonamhaeicola sediminis sp. nov., isolated from marine sediment.</title>
        <authorList>
            <person name="Cao W.R."/>
        </authorList>
    </citation>
    <scope>NUCLEOTIDE SEQUENCE [LARGE SCALE GENOMIC DNA]</scope>
    <source>
        <strain evidence="4">Gy8</strain>
    </source>
</reference>
<dbReference type="GO" id="GO:0005737">
    <property type="term" value="C:cytoplasm"/>
    <property type="evidence" value="ECO:0007669"/>
    <property type="project" value="TreeGrafter"/>
</dbReference>
<dbReference type="RefSeq" id="WP_147137879.1">
    <property type="nucleotide sequence ID" value="NZ_VOSC01000033.1"/>
</dbReference>